<dbReference type="GO" id="GO:0033617">
    <property type="term" value="P:mitochondrial respiratory chain complex IV assembly"/>
    <property type="evidence" value="ECO:0007669"/>
    <property type="project" value="InterPro"/>
</dbReference>
<keyword evidence="6" id="KW-0496">Mitochondrion</keyword>
<comment type="caution">
    <text evidence="9">The sequence shown here is derived from an EMBL/GenBank/DDBJ whole genome shotgun (WGS) entry which is preliminary data.</text>
</comment>
<keyword evidence="3" id="KW-0812">Transmembrane</keyword>
<dbReference type="Pfam" id="PF09803">
    <property type="entry name" value="Pet100"/>
    <property type="match status" value="1"/>
</dbReference>
<accession>A0AAD5YAF4</accession>
<comment type="similarity">
    <text evidence="8">Belongs to the PET100 family.</text>
</comment>
<dbReference type="GO" id="GO:0051082">
    <property type="term" value="F:unfolded protein binding"/>
    <property type="evidence" value="ECO:0007669"/>
    <property type="project" value="TreeGrafter"/>
</dbReference>
<evidence type="ECO:0000256" key="1">
    <source>
        <dbReference type="ARBA" id="ARBA00004167"/>
    </source>
</evidence>
<sequence>MSQRPRMAGGTPILSRRQDGNAEYASCNNGLRRIQVQDRPDRFYFDEAHYGYHGFLPTIAKTYQTMLVGAAMGLQVGVELGRKDLICMPDLLTVSKSSPPNSPGETRHIRARCSLLPGNSSHQPAQKSTMAGPNLEVFKFGVYVFFPVAMMIYYGDPDWYHRHVTSYKDKIFPPDEKTVRNLPTDHASLREELAKIRARKLEKKMEREKEEAASP</sequence>
<evidence type="ECO:0000313" key="10">
    <source>
        <dbReference type="Proteomes" id="UP001212997"/>
    </source>
</evidence>
<keyword evidence="10" id="KW-1185">Reference proteome</keyword>
<organism evidence="9 10">
    <name type="scientific">Meripilus lineatus</name>
    <dbReference type="NCBI Taxonomy" id="2056292"/>
    <lineage>
        <taxon>Eukaryota</taxon>
        <taxon>Fungi</taxon>
        <taxon>Dikarya</taxon>
        <taxon>Basidiomycota</taxon>
        <taxon>Agaricomycotina</taxon>
        <taxon>Agaricomycetes</taxon>
        <taxon>Polyporales</taxon>
        <taxon>Meripilaceae</taxon>
        <taxon>Meripilus</taxon>
    </lineage>
</organism>
<proteinExistence type="inferred from homology"/>
<keyword evidence="7" id="KW-0472">Membrane</keyword>
<evidence type="ECO:0000313" key="9">
    <source>
        <dbReference type="EMBL" id="KAJ3475348.1"/>
    </source>
</evidence>
<evidence type="ECO:0000256" key="3">
    <source>
        <dbReference type="ARBA" id="ARBA00022692"/>
    </source>
</evidence>
<dbReference type="PANTHER" id="PTHR33968:SF1">
    <property type="entry name" value="PROTEIN PET100 HOMOLOG, MITOCHONDRIAL"/>
    <property type="match status" value="1"/>
</dbReference>
<evidence type="ECO:0000256" key="6">
    <source>
        <dbReference type="ARBA" id="ARBA00023128"/>
    </source>
</evidence>
<evidence type="ECO:0000256" key="5">
    <source>
        <dbReference type="ARBA" id="ARBA00022989"/>
    </source>
</evidence>
<dbReference type="PANTHER" id="PTHR33968">
    <property type="entry name" value="PROTEIN PET100 HOMOLOG, MITOCHONDRIAL"/>
    <property type="match status" value="1"/>
</dbReference>
<evidence type="ECO:0000256" key="8">
    <source>
        <dbReference type="ARBA" id="ARBA00038077"/>
    </source>
</evidence>
<comment type="subcellular location">
    <subcellularLocation>
        <location evidence="1">Membrane</location>
        <topology evidence="1">Single-pass membrane protein</topology>
    </subcellularLocation>
    <subcellularLocation>
        <location evidence="2">Mitochondrion membrane</location>
    </subcellularLocation>
</comment>
<dbReference type="InterPro" id="IPR018625">
    <property type="entry name" value="Pet100"/>
</dbReference>
<keyword evidence="5" id="KW-1133">Transmembrane helix</keyword>
<evidence type="ECO:0000256" key="7">
    <source>
        <dbReference type="ARBA" id="ARBA00023136"/>
    </source>
</evidence>
<dbReference type="GO" id="GO:0005743">
    <property type="term" value="C:mitochondrial inner membrane"/>
    <property type="evidence" value="ECO:0007669"/>
    <property type="project" value="TreeGrafter"/>
</dbReference>
<gene>
    <name evidence="9" type="ORF">NLI96_g11893</name>
</gene>
<name>A0AAD5YAF4_9APHY</name>
<evidence type="ECO:0000256" key="2">
    <source>
        <dbReference type="ARBA" id="ARBA00004325"/>
    </source>
</evidence>
<protein>
    <submittedName>
        <fullName evidence="9">Uncharacterized protein</fullName>
    </submittedName>
</protein>
<dbReference type="AlphaFoldDB" id="A0AAD5YAF4"/>
<dbReference type="Proteomes" id="UP001212997">
    <property type="component" value="Unassembled WGS sequence"/>
</dbReference>
<reference evidence="9" key="1">
    <citation type="submission" date="2022-07" db="EMBL/GenBank/DDBJ databases">
        <title>Genome Sequence of Physisporinus lineatus.</title>
        <authorList>
            <person name="Buettner E."/>
        </authorList>
    </citation>
    <scope>NUCLEOTIDE SEQUENCE</scope>
    <source>
        <strain evidence="9">VT162</strain>
    </source>
</reference>
<keyword evidence="4" id="KW-0809">Transit peptide</keyword>
<evidence type="ECO:0000256" key="4">
    <source>
        <dbReference type="ARBA" id="ARBA00022946"/>
    </source>
</evidence>
<dbReference type="EMBL" id="JANAWD010000872">
    <property type="protein sequence ID" value="KAJ3475348.1"/>
    <property type="molecule type" value="Genomic_DNA"/>
</dbReference>